<sequence>MRLKAAIVAKNGIARQGAPAGSGGTNDTGAPFRPAFGAGRGRCAPANIVPMSRYQDLAEQTEKLIADGVLRAGDRLPSVRQACRTHKVSPITVTQAYYLLEGRGLIEARPKSGYFVRARLGRNLPEPDMTRPLGGSTQLEVSDFIFQILDSVRDPAIVPLGSSFPSPYLYPLDRLGRFLANAARRLDPLATVTDLPPGNEELRRQLALRYLAHGAPVSPQEIVITSGAMEGLNLCLQAVTRPGDLIAIESPTFYAGLQASERLGLKVIEIPTHPREGVSLPALEDALRHHPVKACLVMLNFANPTGSLVPDERRKDLVELLRRFEVPLIEDDVYAELYFGRQAPLCTKAVDADGLVMHVSSFSKCLAPGYRVGWVAAGRYAGRIQRLKLATSLATTVPVQIALADYLKHGGYENHLRQLRRKLAEQEVALTAAIERHFPPGTRLARPQGGYFVWLELPRQVDTLLLHQQALAHGISIAPGPIFSAKREFGHWLRLNFGHPDSERQQAAMATLGRLIAQQL</sequence>
<feature type="domain" description="HTH gntR-type" evidence="9">
    <location>
        <begin position="51"/>
        <end position="119"/>
    </location>
</feature>
<dbReference type="InterPro" id="IPR015422">
    <property type="entry name" value="PyrdxlP-dep_Trfase_small"/>
</dbReference>
<evidence type="ECO:0000256" key="8">
    <source>
        <dbReference type="SAM" id="MobiDB-lite"/>
    </source>
</evidence>
<keyword evidence="3" id="KW-0808">Transferase</keyword>
<evidence type="ECO:0000256" key="6">
    <source>
        <dbReference type="ARBA" id="ARBA00023125"/>
    </source>
</evidence>
<dbReference type="InterPro" id="IPR051446">
    <property type="entry name" value="HTH_trans_reg/aminotransferase"/>
</dbReference>
<dbReference type="AlphaFoldDB" id="A0A1N7BD92"/>
<dbReference type="GO" id="GO:0003700">
    <property type="term" value="F:DNA-binding transcription factor activity"/>
    <property type="evidence" value="ECO:0007669"/>
    <property type="project" value="InterPro"/>
</dbReference>
<dbReference type="InterPro" id="IPR000524">
    <property type="entry name" value="Tscrpt_reg_HTH_GntR"/>
</dbReference>
<dbReference type="EMBL" id="FTMD01000017">
    <property type="protein sequence ID" value="SIR49214.1"/>
    <property type="molecule type" value="Genomic_DNA"/>
</dbReference>
<dbReference type="FunFam" id="3.40.640.10:FF:000023">
    <property type="entry name" value="Transcriptional regulator, GntR family"/>
    <property type="match status" value="1"/>
</dbReference>
<name>A0A1N7BD92_9RHOO</name>
<dbReference type="CDD" id="cd07377">
    <property type="entry name" value="WHTH_GntR"/>
    <property type="match status" value="1"/>
</dbReference>
<keyword evidence="11" id="KW-1185">Reference proteome</keyword>
<keyword evidence="7" id="KW-0804">Transcription</keyword>
<dbReference type="Gene3D" id="3.40.640.10">
    <property type="entry name" value="Type I PLP-dependent aspartate aminotransferase-like (Major domain)"/>
    <property type="match status" value="1"/>
</dbReference>
<comment type="similarity">
    <text evidence="1">In the C-terminal section; belongs to the class-I pyridoxal-phosphate-dependent aminotransferase family.</text>
</comment>
<dbReference type="Gene3D" id="3.90.1150.10">
    <property type="entry name" value="Aspartate Aminotransferase, domain 1"/>
    <property type="match status" value="1"/>
</dbReference>
<keyword evidence="4" id="KW-0663">Pyridoxal phosphate</keyword>
<feature type="region of interest" description="Disordered" evidence="8">
    <location>
        <begin position="16"/>
        <end position="36"/>
    </location>
</feature>
<evidence type="ECO:0000256" key="1">
    <source>
        <dbReference type="ARBA" id="ARBA00005384"/>
    </source>
</evidence>
<evidence type="ECO:0000313" key="11">
    <source>
        <dbReference type="Proteomes" id="UP000186819"/>
    </source>
</evidence>
<evidence type="ECO:0000313" key="10">
    <source>
        <dbReference type="EMBL" id="SIR49214.1"/>
    </source>
</evidence>
<dbReference type="CDD" id="cd00609">
    <property type="entry name" value="AAT_like"/>
    <property type="match status" value="1"/>
</dbReference>
<dbReference type="Gene3D" id="1.10.10.10">
    <property type="entry name" value="Winged helix-like DNA-binding domain superfamily/Winged helix DNA-binding domain"/>
    <property type="match status" value="1"/>
</dbReference>
<keyword evidence="5" id="KW-0805">Transcription regulation</keyword>
<dbReference type="Pfam" id="PF00392">
    <property type="entry name" value="GntR"/>
    <property type="match status" value="1"/>
</dbReference>
<evidence type="ECO:0000256" key="5">
    <source>
        <dbReference type="ARBA" id="ARBA00023015"/>
    </source>
</evidence>
<dbReference type="GO" id="GO:0003677">
    <property type="term" value="F:DNA binding"/>
    <property type="evidence" value="ECO:0007669"/>
    <property type="project" value="UniProtKB-KW"/>
</dbReference>
<dbReference type="PANTHER" id="PTHR46577">
    <property type="entry name" value="HTH-TYPE TRANSCRIPTIONAL REGULATORY PROTEIN GABR"/>
    <property type="match status" value="1"/>
</dbReference>
<dbReference type="GO" id="GO:0008483">
    <property type="term" value="F:transaminase activity"/>
    <property type="evidence" value="ECO:0007669"/>
    <property type="project" value="UniProtKB-KW"/>
</dbReference>
<dbReference type="InterPro" id="IPR004839">
    <property type="entry name" value="Aminotransferase_I/II_large"/>
</dbReference>
<proteinExistence type="inferred from homology"/>
<dbReference type="Pfam" id="PF00155">
    <property type="entry name" value="Aminotran_1_2"/>
    <property type="match status" value="1"/>
</dbReference>
<reference evidence="11" key="1">
    <citation type="submission" date="2017-01" db="EMBL/GenBank/DDBJ databases">
        <authorList>
            <person name="Varghese N."/>
            <person name="Submissions S."/>
        </authorList>
    </citation>
    <scope>NUCLEOTIDE SEQUENCE [LARGE SCALE GENOMIC DNA]</scope>
    <source>
        <strain evidence="11">ATCC 51758</strain>
    </source>
</reference>
<dbReference type="GO" id="GO:0030170">
    <property type="term" value="F:pyridoxal phosphate binding"/>
    <property type="evidence" value="ECO:0007669"/>
    <property type="project" value="InterPro"/>
</dbReference>
<accession>A0A1N7BD92</accession>
<dbReference type="SUPFAM" id="SSF53383">
    <property type="entry name" value="PLP-dependent transferases"/>
    <property type="match status" value="1"/>
</dbReference>
<gene>
    <name evidence="10" type="ORF">SAMN05421829_11750</name>
</gene>
<organism evidence="10 11">
    <name type="scientific">Aromatoleum tolulyticum</name>
    <dbReference type="NCBI Taxonomy" id="34027"/>
    <lineage>
        <taxon>Bacteria</taxon>
        <taxon>Pseudomonadati</taxon>
        <taxon>Pseudomonadota</taxon>
        <taxon>Betaproteobacteria</taxon>
        <taxon>Rhodocyclales</taxon>
        <taxon>Rhodocyclaceae</taxon>
        <taxon>Aromatoleum</taxon>
    </lineage>
</organism>
<dbReference type="SUPFAM" id="SSF46785">
    <property type="entry name" value="Winged helix' DNA-binding domain"/>
    <property type="match status" value="1"/>
</dbReference>
<dbReference type="InterPro" id="IPR036388">
    <property type="entry name" value="WH-like_DNA-bd_sf"/>
</dbReference>
<dbReference type="InterPro" id="IPR036390">
    <property type="entry name" value="WH_DNA-bd_sf"/>
</dbReference>
<evidence type="ECO:0000259" key="9">
    <source>
        <dbReference type="PROSITE" id="PS50949"/>
    </source>
</evidence>
<dbReference type="PANTHER" id="PTHR46577:SF2">
    <property type="entry name" value="TRANSCRIPTIONAL REGULATORY PROTEIN"/>
    <property type="match status" value="1"/>
</dbReference>
<dbReference type="InterPro" id="IPR015424">
    <property type="entry name" value="PyrdxlP-dep_Trfase"/>
</dbReference>
<evidence type="ECO:0000256" key="2">
    <source>
        <dbReference type="ARBA" id="ARBA00022576"/>
    </source>
</evidence>
<dbReference type="STRING" id="34027.SAMN05421829_11750"/>
<keyword evidence="6" id="KW-0238">DNA-binding</keyword>
<dbReference type="PROSITE" id="PS50949">
    <property type="entry name" value="HTH_GNTR"/>
    <property type="match status" value="1"/>
</dbReference>
<protein>
    <submittedName>
        <fullName evidence="10">Transcriptional regulator, GntR family</fullName>
    </submittedName>
</protein>
<dbReference type="Proteomes" id="UP000186819">
    <property type="component" value="Unassembled WGS sequence"/>
</dbReference>
<evidence type="ECO:0000256" key="7">
    <source>
        <dbReference type="ARBA" id="ARBA00023163"/>
    </source>
</evidence>
<dbReference type="SMART" id="SM00345">
    <property type="entry name" value="HTH_GNTR"/>
    <property type="match status" value="1"/>
</dbReference>
<evidence type="ECO:0000256" key="4">
    <source>
        <dbReference type="ARBA" id="ARBA00022898"/>
    </source>
</evidence>
<keyword evidence="2" id="KW-0032">Aminotransferase</keyword>
<evidence type="ECO:0000256" key="3">
    <source>
        <dbReference type="ARBA" id="ARBA00022679"/>
    </source>
</evidence>
<dbReference type="InterPro" id="IPR015421">
    <property type="entry name" value="PyrdxlP-dep_Trfase_major"/>
</dbReference>